<dbReference type="SUPFAM" id="SSF55874">
    <property type="entry name" value="ATPase domain of HSP90 chaperone/DNA topoisomerase II/histidine kinase"/>
    <property type="match status" value="1"/>
</dbReference>
<dbReference type="PANTHER" id="PTHR35526">
    <property type="entry name" value="ANTI-SIGMA-F FACTOR RSBW-RELATED"/>
    <property type="match status" value="1"/>
</dbReference>
<name>A0ABY5ALU4_9CYAN</name>
<dbReference type="Gene3D" id="3.30.565.10">
    <property type="entry name" value="Histidine kinase-like ATPase, C-terminal domain"/>
    <property type="match status" value="1"/>
</dbReference>
<keyword evidence="1" id="KW-0808">Transferase</keyword>
<keyword evidence="4" id="KW-1185">Reference proteome</keyword>
<dbReference type="PANTHER" id="PTHR35526:SF3">
    <property type="entry name" value="ANTI-SIGMA-F FACTOR RSBW"/>
    <property type="match status" value="1"/>
</dbReference>
<keyword evidence="1" id="KW-0723">Serine/threonine-protein kinase</keyword>
<proteinExistence type="predicted"/>
<dbReference type="Pfam" id="PF13581">
    <property type="entry name" value="HATPase_c_2"/>
    <property type="match status" value="1"/>
</dbReference>
<dbReference type="InterPro" id="IPR050267">
    <property type="entry name" value="Anti-sigma-factor_SerPK"/>
</dbReference>
<dbReference type="RefSeq" id="WP_252661890.1">
    <property type="nucleotide sequence ID" value="NZ_CP098611.1"/>
</dbReference>
<dbReference type="GO" id="GO:0005524">
    <property type="term" value="F:ATP binding"/>
    <property type="evidence" value="ECO:0007669"/>
    <property type="project" value="UniProtKB-KW"/>
</dbReference>
<protein>
    <submittedName>
        <fullName evidence="3">ATP-binding protein</fullName>
    </submittedName>
</protein>
<accession>A0ABY5ALU4</accession>
<evidence type="ECO:0000256" key="1">
    <source>
        <dbReference type="ARBA" id="ARBA00022527"/>
    </source>
</evidence>
<keyword evidence="3" id="KW-0067">ATP-binding</keyword>
<dbReference type="InterPro" id="IPR003594">
    <property type="entry name" value="HATPase_dom"/>
</dbReference>
<dbReference type="EMBL" id="CP098611">
    <property type="protein sequence ID" value="USR90122.1"/>
    <property type="molecule type" value="Genomic_DNA"/>
</dbReference>
<evidence type="ECO:0000313" key="4">
    <source>
        <dbReference type="Proteomes" id="UP001056708"/>
    </source>
</evidence>
<evidence type="ECO:0000259" key="2">
    <source>
        <dbReference type="Pfam" id="PF13581"/>
    </source>
</evidence>
<keyword evidence="3" id="KW-0547">Nucleotide-binding</keyword>
<feature type="domain" description="Histidine kinase/HSP90-like ATPase" evidence="2">
    <location>
        <begin position="31"/>
        <end position="154"/>
    </location>
</feature>
<dbReference type="Proteomes" id="UP001056708">
    <property type="component" value="Chromosome"/>
</dbReference>
<dbReference type="InterPro" id="IPR036890">
    <property type="entry name" value="HATPase_C_sf"/>
</dbReference>
<evidence type="ECO:0000313" key="3">
    <source>
        <dbReference type="EMBL" id="USR90122.1"/>
    </source>
</evidence>
<sequence>MLHQGQSGPLTFLRESDRAVGKRQSRLTVASDLSLMIQIQRWFEDFCLQQPRLAHWSDDRLYCLKLAIAEGFSNAVRHAHRHRSLETPIDVELSLEGDRLEIRIWDLGHPFNPELVPEPEPGTLRQGGYGWFLLRRLCDRVTYQRDSQGRNCLLLEQSIEES</sequence>
<gene>
    <name evidence="3" type="ORF">NEA10_14885</name>
</gene>
<reference evidence="3" key="1">
    <citation type="submission" date="2022-06" db="EMBL/GenBank/DDBJ databases">
        <title>Genome sequence of Phormidium yuhuli AB48 isolated from an industrial photobioreactor environment.</title>
        <authorList>
            <person name="Qiu Y."/>
            <person name="Noonan A.J.C."/>
            <person name="Dofher K."/>
            <person name="Koch M."/>
            <person name="Kieft B."/>
            <person name="Lin X."/>
            <person name="Ziels R.M."/>
            <person name="Hallam S.J."/>
        </authorList>
    </citation>
    <scope>NUCLEOTIDE SEQUENCE</scope>
    <source>
        <strain evidence="3">AB48</strain>
    </source>
</reference>
<dbReference type="CDD" id="cd16936">
    <property type="entry name" value="HATPase_RsbW-like"/>
    <property type="match status" value="1"/>
</dbReference>
<organism evidence="3 4">
    <name type="scientific">Phormidium yuhuli AB48</name>
    <dbReference type="NCBI Taxonomy" id="2940671"/>
    <lineage>
        <taxon>Bacteria</taxon>
        <taxon>Bacillati</taxon>
        <taxon>Cyanobacteriota</taxon>
        <taxon>Cyanophyceae</taxon>
        <taxon>Oscillatoriophycideae</taxon>
        <taxon>Oscillatoriales</taxon>
        <taxon>Oscillatoriaceae</taxon>
        <taxon>Phormidium</taxon>
        <taxon>Phormidium yuhuli</taxon>
    </lineage>
</organism>
<keyword evidence="1" id="KW-0418">Kinase</keyword>